<feature type="transmembrane region" description="Helical" evidence="8">
    <location>
        <begin position="331"/>
        <end position="354"/>
    </location>
</feature>
<dbReference type="Gene3D" id="1.10.287.1260">
    <property type="match status" value="1"/>
</dbReference>
<feature type="transmembrane region" description="Helical" evidence="8">
    <location>
        <begin position="605"/>
        <end position="622"/>
    </location>
</feature>
<dbReference type="InterPro" id="IPR023408">
    <property type="entry name" value="MscS_beta-dom_sf"/>
</dbReference>
<evidence type="ECO:0000256" key="2">
    <source>
        <dbReference type="ARBA" id="ARBA00008017"/>
    </source>
</evidence>
<evidence type="ECO:0000259" key="10">
    <source>
        <dbReference type="Pfam" id="PF21082"/>
    </source>
</evidence>
<keyword evidence="4 8" id="KW-0812">Transmembrane</keyword>
<evidence type="ECO:0000256" key="7">
    <source>
        <dbReference type="SAM" id="MobiDB-lite"/>
    </source>
</evidence>
<feature type="transmembrane region" description="Helical" evidence="8">
    <location>
        <begin position="452"/>
        <end position="473"/>
    </location>
</feature>
<keyword evidence="5 8" id="KW-1133">Transmembrane helix</keyword>
<dbReference type="Gene3D" id="2.30.30.60">
    <property type="match status" value="1"/>
</dbReference>
<feature type="domain" description="Mechanosensitive ion channel MscS" evidence="9">
    <location>
        <begin position="646"/>
        <end position="712"/>
    </location>
</feature>
<feature type="transmembrane region" description="Helical" evidence="8">
    <location>
        <begin position="628"/>
        <end position="648"/>
    </location>
</feature>
<feature type="transmembrane region" description="Helical" evidence="8">
    <location>
        <begin position="555"/>
        <end position="575"/>
    </location>
</feature>
<feature type="domain" description="Mechanosensitive ion channel MscS C-terminal" evidence="10">
    <location>
        <begin position="721"/>
        <end position="801"/>
    </location>
</feature>
<accession>A0ABV1FMW3</accession>
<dbReference type="Proteomes" id="UP001487296">
    <property type="component" value="Unassembled WGS sequence"/>
</dbReference>
<dbReference type="Pfam" id="PF00924">
    <property type="entry name" value="MS_channel_2nd"/>
    <property type="match status" value="1"/>
</dbReference>
<evidence type="ECO:0000259" key="9">
    <source>
        <dbReference type="Pfam" id="PF00924"/>
    </source>
</evidence>
<proteinExistence type="inferred from homology"/>
<evidence type="ECO:0000313" key="12">
    <source>
        <dbReference type="Proteomes" id="UP001487296"/>
    </source>
</evidence>
<dbReference type="InterPro" id="IPR011066">
    <property type="entry name" value="MscS_channel_C_sf"/>
</dbReference>
<dbReference type="InterPro" id="IPR010920">
    <property type="entry name" value="LSM_dom_sf"/>
</dbReference>
<keyword evidence="12" id="KW-1185">Reference proteome</keyword>
<reference evidence="11 12" key="1">
    <citation type="submission" date="2024-04" db="EMBL/GenBank/DDBJ databases">
        <title>Human intestinal bacterial collection.</title>
        <authorList>
            <person name="Pauvert C."/>
            <person name="Hitch T.C.A."/>
            <person name="Clavel T."/>
        </authorList>
    </citation>
    <scope>NUCLEOTIDE SEQUENCE [LARGE SCALE GENOMIC DNA]</scope>
    <source>
        <strain evidence="11 12">CLA-AA-H145</strain>
    </source>
</reference>
<dbReference type="RefSeq" id="WP_215758742.1">
    <property type="nucleotide sequence ID" value="NZ_JAHKBE010000002.1"/>
</dbReference>
<dbReference type="PANTHER" id="PTHR30347:SF1">
    <property type="entry name" value="MECHANOSENSITIVE CHANNEL MSCK"/>
    <property type="match status" value="1"/>
</dbReference>
<dbReference type="SUPFAM" id="SSF50182">
    <property type="entry name" value="Sm-like ribonucleoproteins"/>
    <property type="match status" value="1"/>
</dbReference>
<keyword evidence="6 8" id="KW-0472">Membrane</keyword>
<comment type="caution">
    <text evidence="11">The sequence shown here is derived from an EMBL/GenBank/DDBJ whole genome shotgun (WGS) entry which is preliminary data.</text>
</comment>
<dbReference type="EMBL" id="JBBNFP010000003">
    <property type="protein sequence ID" value="MEQ2485747.1"/>
    <property type="molecule type" value="Genomic_DNA"/>
</dbReference>
<evidence type="ECO:0000256" key="4">
    <source>
        <dbReference type="ARBA" id="ARBA00022692"/>
    </source>
</evidence>
<feature type="transmembrane region" description="Helical" evidence="8">
    <location>
        <begin position="494"/>
        <end position="520"/>
    </location>
</feature>
<dbReference type="InterPro" id="IPR049278">
    <property type="entry name" value="MS_channel_C"/>
</dbReference>
<organism evidence="11 12">
    <name type="scientific">Hallella faecis</name>
    <dbReference type="NCBI Taxonomy" id="2841596"/>
    <lineage>
        <taxon>Bacteria</taxon>
        <taxon>Pseudomonadati</taxon>
        <taxon>Bacteroidota</taxon>
        <taxon>Bacteroidia</taxon>
        <taxon>Bacteroidales</taxon>
        <taxon>Prevotellaceae</taxon>
        <taxon>Hallella</taxon>
    </lineage>
</organism>
<evidence type="ECO:0000256" key="3">
    <source>
        <dbReference type="ARBA" id="ARBA00022475"/>
    </source>
</evidence>
<comment type="subcellular location">
    <subcellularLocation>
        <location evidence="1">Cell membrane</location>
        <topology evidence="1">Multi-pass membrane protein</topology>
    </subcellularLocation>
</comment>
<feature type="transmembrane region" description="Helical" evidence="8">
    <location>
        <begin position="306"/>
        <end position="325"/>
    </location>
</feature>
<evidence type="ECO:0000256" key="6">
    <source>
        <dbReference type="ARBA" id="ARBA00023136"/>
    </source>
</evidence>
<feature type="region of interest" description="Disordered" evidence="7">
    <location>
        <begin position="817"/>
        <end position="845"/>
    </location>
</feature>
<protein>
    <submittedName>
        <fullName evidence="11">Mechanosensitive ion channel family protein</fullName>
    </submittedName>
</protein>
<feature type="transmembrane region" description="Helical" evidence="8">
    <location>
        <begin position="423"/>
        <end position="446"/>
    </location>
</feature>
<sequence>MKTRSFIITLLLLLAVLPSKAVLKERNLAGTLAMLRIELTEYRQKLESETGARKEQSQQVMNQLLATMNKSQQNAIMLYSQKNGYVFDLSYACHEATEQYKTFKNTVGPFRSYVENANVEIARFDSLISDLSNMYVASLSERAKIDRNVCLTLAVYIRRTLNENRSQNQMYINIYNLTEQRLKNLNDYANKRYQEIQSSIFTNSGENVLTVIENLNGAVKETTETVIEKYKPTKKFKSDWDSRIILMLLAIIAFYGILAASIGYLVIGFVVTRLVRHNKADFVLRWLFGDTSGNEAKENFKAKRMCIILAATVIIFAATLGVVRISISQNFLIMASGLLVEYAWLMGVILLSLLIRLDGKQIKHGLRIYVPIMAICFLVITFRVVLIPNILTSIILPFVLLGSTVWQWIALKRNKAVLPSSDVFYAWVSFLVFLASDVASLIGYTLLAVEMLIWWTMQLTCILTINCFSNILKRYGSHPNRRFFDDNTPVSRTWFFRFVYTAVAPIMATFSVLISIYWAADVFNLSDTSWELFNRRLIDTTKFTFSIMRAVQATTLFFIASYVNRVSIHVLYYHLMNRETRKAKEEKRKASTQAVTSRIAIWRNLIQVLIWGTWLLITMIIFNIDNSWIVAISAGLSTGIGFAMKDILENLYYGISLMAGRIKVGDYIAIEGTKGTVKAISYTSTTVEALDGSVIAFQNSQLFAKNYKNLTRNHGNVLSIIPIGVAYGTSVPQVKQIVNEVVTPLNKPGYIKYIKVTLAGFGDNSVDFKILAWVDSRKQSDAEGEIMEAVYNAFNDHNIEIPFPQRDIHIVSDTAHLVPPSPTSPIQHADSLEEAEEQLRNDTKD</sequence>
<keyword evidence="3" id="KW-1003">Cell membrane</keyword>
<name>A0ABV1FMW3_9BACT</name>
<evidence type="ECO:0000256" key="5">
    <source>
        <dbReference type="ARBA" id="ARBA00022989"/>
    </source>
</evidence>
<gene>
    <name evidence="11" type="ORF">AAAT34_01605</name>
</gene>
<dbReference type="SUPFAM" id="SSF82689">
    <property type="entry name" value="Mechanosensitive channel protein MscS (YggB), C-terminal domain"/>
    <property type="match status" value="1"/>
</dbReference>
<evidence type="ECO:0000313" key="11">
    <source>
        <dbReference type="EMBL" id="MEQ2485747.1"/>
    </source>
</evidence>
<feature type="transmembrane region" description="Helical" evidence="8">
    <location>
        <begin position="390"/>
        <end position="411"/>
    </location>
</feature>
<evidence type="ECO:0000256" key="1">
    <source>
        <dbReference type="ARBA" id="ARBA00004651"/>
    </source>
</evidence>
<evidence type="ECO:0000256" key="8">
    <source>
        <dbReference type="SAM" id="Phobius"/>
    </source>
</evidence>
<dbReference type="InterPro" id="IPR052702">
    <property type="entry name" value="MscS-like_channel"/>
</dbReference>
<dbReference type="PANTHER" id="PTHR30347">
    <property type="entry name" value="POTASSIUM CHANNEL RELATED"/>
    <property type="match status" value="1"/>
</dbReference>
<comment type="similarity">
    <text evidence="2">Belongs to the MscS (TC 1.A.23) family.</text>
</comment>
<dbReference type="Gene3D" id="3.30.70.100">
    <property type="match status" value="1"/>
</dbReference>
<dbReference type="Pfam" id="PF21082">
    <property type="entry name" value="MS_channel_3rd"/>
    <property type="match status" value="1"/>
</dbReference>
<dbReference type="InterPro" id="IPR006685">
    <property type="entry name" value="MscS_channel_2nd"/>
</dbReference>
<feature type="transmembrane region" description="Helical" evidence="8">
    <location>
        <begin position="244"/>
        <end position="271"/>
    </location>
</feature>
<feature type="transmembrane region" description="Helical" evidence="8">
    <location>
        <begin position="366"/>
        <end position="384"/>
    </location>
</feature>